<organism evidence="1 2">
    <name type="scientific">Aliikangiella coralliicola</name>
    <dbReference type="NCBI Taxonomy" id="2592383"/>
    <lineage>
        <taxon>Bacteria</taxon>
        <taxon>Pseudomonadati</taxon>
        <taxon>Pseudomonadota</taxon>
        <taxon>Gammaproteobacteria</taxon>
        <taxon>Oceanospirillales</taxon>
        <taxon>Pleioneaceae</taxon>
        <taxon>Aliikangiella</taxon>
    </lineage>
</organism>
<protein>
    <submittedName>
        <fullName evidence="1">Uncharacterized protein</fullName>
    </submittedName>
</protein>
<reference evidence="1 2" key="1">
    <citation type="submission" date="2019-07" db="EMBL/GenBank/DDBJ databases">
        <title>Draft genome for Aliikangiella sp. M105.</title>
        <authorList>
            <person name="Wang G."/>
        </authorList>
    </citation>
    <scope>NUCLEOTIDE SEQUENCE [LARGE SCALE GENOMIC DNA]</scope>
    <source>
        <strain evidence="1 2">M105</strain>
    </source>
</reference>
<gene>
    <name evidence="1" type="ORF">FLL46_13055</name>
</gene>
<dbReference type="RefSeq" id="WP_142894042.1">
    <property type="nucleotide sequence ID" value="NZ_ML660164.1"/>
</dbReference>
<evidence type="ECO:0000313" key="2">
    <source>
        <dbReference type="Proteomes" id="UP000315439"/>
    </source>
</evidence>
<proteinExistence type="predicted"/>
<dbReference type="AlphaFoldDB" id="A0A545UD24"/>
<accession>A0A545UD24</accession>
<sequence length="71" mass="8254">MAKEKGFYQVKFVDCDEPFSILYFDGQRFWSYGDDDTVELGAIEQISSQPMQLNQGVGWSDTNQWLDDAEY</sequence>
<comment type="caution">
    <text evidence="1">The sequence shown here is derived from an EMBL/GenBank/DDBJ whole genome shotgun (WGS) entry which is preliminary data.</text>
</comment>
<name>A0A545UD24_9GAMM</name>
<dbReference type="Proteomes" id="UP000315439">
    <property type="component" value="Unassembled WGS sequence"/>
</dbReference>
<evidence type="ECO:0000313" key="1">
    <source>
        <dbReference type="EMBL" id="TQV87370.1"/>
    </source>
</evidence>
<dbReference type="EMBL" id="VIKS01000008">
    <property type="protein sequence ID" value="TQV87370.1"/>
    <property type="molecule type" value="Genomic_DNA"/>
</dbReference>
<keyword evidence="2" id="KW-1185">Reference proteome</keyword>